<keyword evidence="1" id="KW-0732">Signal</keyword>
<accession>A0A1Y1T6E3</accession>
<keyword evidence="3" id="KW-1185">Reference proteome</keyword>
<comment type="caution">
    <text evidence="2">The sequence shown here is derived from an EMBL/GenBank/DDBJ whole genome shotgun (WGS) entry which is preliminary data.</text>
</comment>
<protein>
    <submittedName>
        <fullName evidence="2">Uncharacterized protein</fullName>
    </submittedName>
</protein>
<feature type="signal peptide" evidence="1">
    <location>
        <begin position="1"/>
        <end position="20"/>
    </location>
</feature>
<evidence type="ECO:0000313" key="3">
    <source>
        <dbReference type="Proteomes" id="UP000192746"/>
    </source>
</evidence>
<dbReference type="OrthoDB" id="826112at2"/>
<gene>
    <name evidence="2" type="ORF">IIF7_03781</name>
</gene>
<dbReference type="AlphaFoldDB" id="A0A1Y1T6E3"/>
<feature type="chain" id="PRO_5011010036" evidence="1">
    <location>
        <begin position="21"/>
        <end position="213"/>
    </location>
</feature>
<sequence length="213" mass="25086">MKKLMILTFLFCFGINYCFGQSIQEIFKSFPSTYIPEMTNEAKDSLSENGTYIFPKAEDYMETMKADYWTENNYIRLQYYFPDGPSGFFIIELKKFQKNDGTPIVVYSKFGGSPKAFDQHILMTFSYENNSLEPIENLGLPKTIETKEFLKEKILDSLDGKKLNMNTSYSLKTNDNNCVEYNIYPEIAPYYEWVKTEKFSYIWNGERFEPKEN</sequence>
<name>A0A1Y1T6E3_9FLAO</name>
<dbReference type="Proteomes" id="UP000192746">
    <property type="component" value="Unassembled WGS sequence"/>
</dbReference>
<evidence type="ECO:0000256" key="1">
    <source>
        <dbReference type="SAM" id="SignalP"/>
    </source>
</evidence>
<evidence type="ECO:0000313" key="2">
    <source>
        <dbReference type="EMBL" id="ORL46608.1"/>
    </source>
</evidence>
<proteinExistence type="predicted"/>
<organism evidence="2 3">
    <name type="scientific">Zunongwangia atlantica 22II14-10F7</name>
    <dbReference type="NCBI Taxonomy" id="1185767"/>
    <lineage>
        <taxon>Bacteria</taxon>
        <taxon>Pseudomonadati</taxon>
        <taxon>Bacteroidota</taxon>
        <taxon>Flavobacteriia</taxon>
        <taxon>Flavobacteriales</taxon>
        <taxon>Flavobacteriaceae</taxon>
        <taxon>Zunongwangia</taxon>
    </lineage>
</organism>
<reference evidence="2 3" key="1">
    <citation type="submission" date="2013-04" db="EMBL/GenBank/DDBJ databases">
        <title>Zunongwangia sp. 22II14-10F7 Genome Sequencing.</title>
        <authorList>
            <person name="Lai Q."/>
            <person name="Shao Z."/>
        </authorList>
    </citation>
    <scope>NUCLEOTIDE SEQUENCE [LARGE SCALE GENOMIC DNA]</scope>
    <source>
        <strain evidence="2 3">22II14-10F7</strain>
    </source>
</reference>
<dbReference type="EMBL" id="ARYN01000003">
    <property type="protein sequence ID" value="ORL46608.1"/>
    <property type="molecule type" value="Genomic_DNA"/>
</dbReference>
<dbReference type="RefSeq" id="WP_139801263.1">
    <property type="nucleotide sequence ID" value="NZ_ARYN01000003.1"/>
</dbReference>